<dbReference type="EMBL" id="KN837465">
    <property type="protein sequence ID" value="KIJ24697.1"/>
    <property type="molecule type" value="Genomic_DNA"/>
</dbReference>
<evidence type="ECO:0000256" key="1">
    <source>
        <dbReference type="SAM" id="MobiDB-lite"/>
    </source>
</evidence>
<dbReference type="AlphaFoldDB" id="A0A0C9U6D6"/>
<feature type="compositionally biased region" description="Polar residues" evidence="1">
    <location>
        <begin position="58"/>
        <end position="69"/>
    </location>
</feature>
<feature type="region of interest" description="Disordered" evidence="1">
    <location>
        <begin position="1"/>
        <end position="111"/>
    </location>
</feature>
<dbReference type="HOGENOM" id="CLU_1960981_0_0_1"/>
<sequence length="128" mass="13884">MDVPHESVDMGSEDSPRPPSASDTVAIKRTAEAALHNTTPSRLRSAKRANDGNEEASRQATPDSPTRKLSATALRFKKKIAGSQMMTSRPIDPSGDGNPAPNPSFPDHLITHPADAYTRHEWTRTCPL</sequence>
<protein>
    <submittedName>
        <fullName evidence="2">Uncharacterized protein</fullName>
    </submittedName>
</protein>
<name>A0A0C9U6D6_SPHS4</name>
<feature type="compositionally biased region" description="Basic and acidic residues" evidence="1">
    <location>
        <begin position="48"/>
        <end position="57"/>
    </location>
</feature>
<accession>A0A0C9U6D6</accession>
<evidence type="ECO:0000313" key="3">
    <source>
        <dbReference type="Proteomes" id="UP000054279"/>
    </source>
</evidence>
<proteinExistence type="predicted"/>
<organism evidence="2 3">
    <name type="scientific">Sphaerobolus stellatus (strain SS14)</name>
    <dbReference type="NCBI Taxonomy" id="990650"/>
    <lineage>
        <taxon>Eukaryota</taxon>
        <taxon>Fungi</taxon>
        <taxon>Dikarya</taxon>
        <taxon>Basidiomycota</taxon>
        <taxon>Agaricomycotina</taxon>
        <taxon>Agaricomycetes</taxon>
        <taxon>Phallomycetidae</taxon>
        <taxon>Geastrales</taxon>
        <taxon>Sphaerobolaceae</taxon>
        <taxon>Sphaerobolus</taxon>
    </lineage>
</organism>
<reference evidence="2 3" key="1">
    <citation type="submission" date="2014-06" db="EMBL/GenBank/DDBJ databases">
        <title>Evolutionary Origins and Diversification of the Mycorrhizal Mutualists.</title>
        <authorList>
            <consortium name="DOE Joint Genome Institute"/>
            <consortium name="Mycorrhizal Genomics Consortium"/>
            <person name="Kohler A."/>
            <person name="Kuo A."/>
            <person name="Nagy L.G."/>
            <person name="Floudas D."/>
            <person name="Copeland A."/>
            <person name="Barry K.W."/>
            <person name="Cichocki N."/>
            <person name="Veneault-Fourrey C."/>
            <person name="LaButti K."/>
            <person name="Lindquist E.A."/>
            <person name="Lipzen A."/>
            <person name="Lundell T."/>
            <person name="Morin E."/>
            <person name="Murat C."/>
            <person name="Riley R."/>
            <person name="Ohm R."/>
            <person name="Sun H."/>
            <person name="Tunlid A."/>
            <person name="Henrissat B."/>
            <person name="Grigoriev I.V."/>
            <person name="Hibbett D.S."/>
            <person name="Martin F."/>
        </authorList>
    </citation>
    <scope>NUCLEOTIDE SEQUENCE [LARGE SCALE GENOMIC DNA]</scope>
    <source>
        <strain evidence="2 3">SS14</strain>
    </source>
</reference>
<gene>
    <name evidence="2" type="ORF">M422DRAFT_274477</name>
</gene>
<keyword evidence="3" id="KW-1185">Reference proteome</keyword>
<dbReference type="Proteomes" id="UP000054279">
    <property type="component" value="Unassembled WGS sequence"/>
</dbReference>
<evidence type="ECO:0000313" key="2">
    <source>
        <dbReference type="EMBL" id="KIJ24697.1"/>
    </source>
</evidence>